<organism evidence="2">
    <name type="scientific">Oryza meridionalis</name>
    <dbReference type="NCBI Taxonomy" id="40149"/>
    <lineage>
        <taxon>Eukaryota</taxon>
        <taxon>Viridiplantae</taxon>
        <taxon>Streptophyta</taxon>
        <taxon>Embryophyta</taxon>
        <taxon>Tracheophyta</taxon>
        <taxon>Spermatophyta</taxon>
        <taxon>Magnoliopsida</taxon>
        <taxon>Liliopsida</taxon>
        <taxon>Poales</taxon>
        <taxon>Poaceae</taxon>
        <taxon>BOP clade</taxon>
        <taxon>Oryzoideae</taxon>
        <taxon>Oryzeae</taxon>
        <taxon>Oryzinae</taxon>
        <taxon>Oryza</taxon>
    </lineage>
</organism>
<reference evidence="2" key="2">
    <citation type="submission" date="2018-05" db="EMBL/GenBank/DDBJ databases">
        <title>OmerRS3 (Oryza meridionalis Reference Sequence Version 3).</title>
        <authorList>
            <person name="Zhang J."/>
            <person name="Kudrna D."/>
            <person name="Lee S."/>
            <person name="Talag J."/>
            <person name="Welchert J."/>
            <person name="Wing R.A."/>
        </authorList>
    </citation>
    <scope>NUCLEOTIDE SEQUENCE [LARGE SCALE GENOMIC DNA]</scope>
    <source>
        <strain evidence="2">cv. OR44</strain>
    </source>
</reference>
<sequence>MWSRAGSAADPAVAPHPRLPLTFAHHRLARGSAVPDPPTPRQPLLGGGGSDAVPASPCKISSGSAVAPDPPYRSRIRTRGARSGSQIRRLLASRTPSPITATPVALPCRVGSANAAPAAAR</sequence>
<reference evidence="2" key="1">
    <citation type="submission" date="2015-04" db="UniProtKB">
        <authorList>
            <consortium name="EnsemblPlants"/>
        </authorList>
    </citation>
    <scope>IDENTIFICATION</scope>
</reference>
<name>A0A0E0E8Y5_9ORYZ</name>
<protein>
    <submittedName>
        <fullName evidence="2">Uncharacterized protein</fullName>
    </submittedName>
</protein>
<dbReference type="AlphaFoldDB" id="A0A0E0E8Y5"/>
<evidence type="ECO:0000313" key="2">
    <source>
        <dbReference type="EnsemblPlants" id="OMERI07G05480.1"/>
    </source>
</evidence>
<evidence type="ECO:0000256" key="1">
    <source>
        <dbReference type="SAM" id="MobiDB-lite"/>
    </source>
</evidence>
<dbReference type="HOGENOM" id="CLU_2041778_0_0_1"/>
<evidence type="ECO:0000313" key="3">
    <source>
        <dbReference type="Proteomes" id="UP000008021"/>
    </source>
</evidence>
<dbReference type="Proteomes" id="UP000008021">
    <property type="component" value="Chromosome 7"/>
</dbReference>
<dbReference type="Gramene" id="OMERI07G05480.1">
    <property type="protein sequence ID" value="OMERI07G05480.1"/>
    <property type="gene ID" value="OMERI07G05480"/>
</dbReference>
<accession>A0A0E0E8Y5</accession>
<keyword evidence="3" id="KW-1185">Reference proteome</keyword>
<dbReference type="EnsemblPlants" id="OMERI07G05480.1">
    <property type="protein sequence ID" value="OMERI07G05480.1"/>
    <property type="gene ID" value="OMERI07G05480"/>
</dbReference>
<feature type="region of interest" description="Disordered" evidence="1">
    <location>
        <begin position="27"/>
        <end position="102"/>
    </location>
</feature>
<proteinExistence type="predicted"/>